<organism evidence="7 8">
    <name type="scientific">Colletotrichum gloeosporioides</name>
    <name type="common">Anthracnose fungus</name>
    <name type="synonym">Glomerella cingulata</name>
    <dbReference type="NCBI Taxonomy" id="474922"/>
    <lineage>
        <taxon>Eukaryota</taxon>
        <taxon>Fungi</taxon>
        <taxon>Dikarya</taxon>
        <taxon>Ascomycota</taxon>
        <taxon>Pezizomycotina</taxon>
        <taxon>Sordariomycetes</taxon>
        <taxon>Hypocreomycetidae</taxon>
        <taxon>Glomerellales</taxon>
        <taxon>Glomerellaceae</taxon>
        <taxon>Colletotrichum</taxon>
        <taxon>Colletotrichum gloeosporioides species complex</taxon>
    </lineage>
</organism>
<evidence type="ECO:0000259" key="6">
    <source>
        <dbReference type="Pfam" id="PF00955"/>
    </source>
</evidence>
<evidence type="ECO:0000256" key="3">
    <source>
        <dbReference type="ARBA" id="ARBA00022989"/>
    </source>
</evidence>
<dbReference type="GO" id="GO:0006820">
    <property type="term" value="P:monoatomic anion transport"/>
    <property type="evidence" value="ECO:0007669"/>
    <property type="project" value="InterPro"/>
</dbReference>
<dbReference type="GeneID" id="69020709"/>
<dbReference type="RefSeq" id="XP_045265078.1">
    <property type="nucleotide sequence ID" value="XM_045413444.1"/>
</dbReference>
<evidence type="ECO:0000256" key="2">
    <source>
        <dbReference type="ARBA" id="ARBA00022692"/>
    </source>
</evidence>
<dbReference type="AlphaFoldDB" id="A0A8H4CLC2"/>
<dbReference type="InterPro" id="IPR003020">
    <property type="entry name" value="HCO3_transpt_euk"/>
</dbReference>
<keyword evidence="4" id="KW-0472">Membrane</keyword>
<dbReference type="GO" id="GO:0005886">
    <property type="term" value="C:plasma membrane"/>
    <property type="evidence" value="ECO:0007669"/>
    <property type="project" value="TreeGrafter"/>
</dbReference>
<dbReference type="GO" id="GO:0005452">
    <property type="term" value="F:solute:inorganic anion antiporter activity"/>
    <property type="evidence" value="ECO:0007669"/>
    <property type="project" value="InterPro"/>
</dbReference>
<comment type="caution">
    <text evidence="7">The sequence shown here is derived from an EMBL/GenBank/DDBJ whole genome shotgun (WGS) entry which is preliminary data.</text>
</comment>
<keyword evidence="8" id="KW-1185">Reference proteome</keyword>
<proteinExistence type="predicted"/>
<keyword evidence="3" id="KW-1133">Transmembrane helix</keyword>
<evidence type="ECO:0000256" key="5">
    <source>
        <dbReference type="SAM" id="MobiDB-lite"/>
    </source>
</evidence>
<dbReference type="InterPro" id="IPR011531">
    <property type="entry name" value="HCO3_transpt-like_TM_dom"/>
</dbReference>
<reference evidence="7" key="2">
    <citation type="submission" date="2020-03" db="EMBL/GenBank/DDBJ databases">
        <authorList>
            <person name="Fu F.-F."/>
            <person name="Chen J."/>
        </authorList>
    </citation>
    <scope>NUCLEOTIDE SEQUENCE</scope>
    <source>
        <strain evidence="7">Lc1</strain>
    </source>
</reference>
<sequence length="78" mass="9401">MATEPESSSSSNTQLQPVETKMSYSYEDEKGWRRWRVLRPGRGIYHDIKRRLPYYWSDIADAWTYRTVASTIRMYFVK</sequence>
<dbReference type="Gene3D" id="1.10.287.570">
    <property type="entry name" value="Helical hairpin bin"/>
    <property type="match status" value="1"/>
</dbReference>
<dbReference type="EMBL" id="WVTB01000038">
    <property type="protein sequence ID" value="KAF3805919.1"/>
    <property type="molecule type" value="Genomic_DNA"/>
</dbReference>
<dbReference type="PANTHER" id="PTHR11453:SF38">
    <property type="entry name" value="ANION TRANSPORTER (EUROFUNG)"/>
    <property type="match status" value="1"/>
</dbReference>
<dbReference type="GO" id="GO:0046713">
    <property type="term" value="P:borate transport"/>
    <property type="evidence" value="ECO:0007669"/>
    <property type="project" value="TreeGrafter"/>
</dbReference>
<feature type="region of interest" description="Disordered" evidence="5">
    <location>
        <begin position="1"/>
        <end position="22"/>
    </location>
</feature>
<dbReference type="Proteomes" id="UP000613401">
    <property type="component" value="Unassembled WGS sequence"/>
</dbReference>
<dbReference type="GO" id="GO:0050801">
    <property type="term" value="P:monoatomic ion homeostasis"/>
    <property type="evidence" value="ECO:0007669"/>
    <property type="project" value="TreeGrafter"/>
</dbReference>
<keyword evidence="2" id="KW-0812">Transmembrane</keyword>
<evidence type="ECO:0000256" key="4">
    <source>
        <dbReference type="ARBA" id="ARBA00023136"/>
    </source>
</evidence>
<evidence type="ECO:0000313" key="8">
    <source>
        <dbReference type="Proteomes" id="UP000613401"/>
    </source>
</evidence>
<evidence type="ECO:0000313" key="7">
    <source>
        <dbReference type="EMBL" id="KAF3805919.1"/>
    </source>
</evidence>
<feature type="compositionally biased region" description="Polar residues" evidence="5">
    <location>
        <begin position="1"/>
        <end position="17"/>
    </location>
</feature>
<dbReference type="PANTHER" id="PTHR11453">
    <property type="entry name" value="ANION EXCHANGE PROTEIN"/>
    <property type="match status" value="1"/>
</dbReference>
<reference evidence="7" key="1">
    <citation type="journal article" date="2020" name="Phytopathology">
        <title>Genome sequence and comparative analysis of Colletotrichum gloeosporioides isolated from Liriodendron leaves.</title>
        <authorList>
            <person name="Fu F.F."/>
            <person name="Hao Z."/>
            <person name="Wang P."/>
            <person name="Lu Y."/>
            <person name="Xue L.J."/>
            <person name="Wei G."/>
            <person name="Tian Y."/>
            <person name="Baishi H."/>
            <person name="Xu H."/>
            <person name="Shi J."/>
            <person name="Cheng T."/>
            <person name="Wang G."/>
            <person name="Yi Y."/>
            <person name="Chen J."/>
        </authorList>
    </citation>
    <scope>NUCLEOTIDE SEQUENCE</scope>
    <source>
        <strain evidence="7">Lc1</strain>
    </source>
</reference>
<dbReference type="Pfam" id="PF00955">
    <property type="entry name" value="HCO3_cotransp"/>
    <property type="match status" value="1"/>
</dbReference>
<gene>
    <name evidence="7" type="ORF">GCG54_00013593</name>
</gene>
<comment type="subcellular location">
    <subcellularLocation>
        <location evidence="1">Membrane</location>
        <topology evidence="1">Multi-pass membrane protein</topology>
    </subcellularLocation>
</comment>
<feature type="domain" description="Bicarbonate transporter-like transmembrane" evidence="6">
    <location>
        <begin position="42"/>
        <end position="77"/>
    </location>
</feature>
<evidence type="ECO:0000256" key="1">
    <source>
        <dbReference type="ARBA" id="ARBA00004141"/>
    </source>
</evidence>
<accession>A0A8H4CLC2</accession>
<name>A0A8H4CLC2_COLGL</name>
<protein>
    <recommendedName>
        <fullName evidence="6">Bicarbonate transporter-like transmembrane domain-containing protein</fullName>
    </recommendedName>
</protein>